<organism evidence="8 9">
    <name type="scientific">Halobiforma nitratireducens JCM 10879</name>
    <dbReference type="NCBI Taxonomy" id="1227454"/>
    <lineage>
        <taxon>Archaea</taxon>
        <taxon>Methanobacteriati</taxon>
        <taxon>Methanobacteriota</taxon>
        <taxon>Stenosarchaea group</taxon>
        <taxon>Halobacteria</taxon>
        <taxon>Halobacteriales</taxon>
        <taxon>Natrialbaceae</taxon>
        <taxon>Halobiforma</taxon>
    </lineage>
</organism>
<dbReference type="SUPFAM" id="SSF55781">
    <property type="entry name" value="GAF domain-like"/>
    <property type="match status" value="1"/>
</dbReference>
<comment type="caution">
    <text evidence="8">The sequence shown here is derived from an EMBL/GenBank/DDBJ whole genome shotgun (WGS) entry which is preliminary data.</text>
</comment>
<dbReference type="Pfam" id="PF00512">
    <property type="entry name" value="HisKA"/>
    <property type="match status" value="1"/>
</dbReference>
<dbReference type="InterPro" id="IPR036097">
    <property type="entry name" value="HisK_dim/P_sf"/>
</dbReference>
<feature type="region of interest" description="Disordered" evidence="6">
    <location>
        <begin position="287"/>
        <end position="311"/>
    </location>
</feature>
<dbReference type="PANTHER" id="PTHR43711:SF1">
    <property type="entry name" value="HISTIDINE KINASE 1"/>
    <property type="match status" value="1"/>
</dbReference>
<dbReference type="SUPFAM" id="SSF47384">
    <property type="entry name" value="Homodimeric domain of signal transducing histidine kinase"/>
    <property type="match status" value="1"/>
</dbReference>
<reference evidence="8 9" key="1">
    <citation type="journal article" date="2014" name="PLoS Genet.">
        <title>Phylogenetically driven sequencing of extremely halophilic archaea reveals strategies for static and dynamic osmo-response.</title>
        <authorList>
            <person name="Becker E.A."/>
            <person name="Seitzer P.M."/>
            <person name="Tritt A."/>
            <person name="Larsen D."/>
            <person name="Krusor M."/>
            <person name="Yao A.I."/>
            <person name="Wu D."/>
            <person name="Madern D."/>
            <person name="Eisen J.A."/>
            <person name="Darling A.E."/>
            <person name="Facciotti M.T."/>
        </authorList>
    </citation>
    <scope>NUCLEOTIDE SEQUENCE [LARGE SCALE GENOMIC DNA]</scope>
    <source>
        <strain evidence="8 9">JCM 10879</strain>
    </source>
</reference>
<keyword evidence="4 8" id="KW-0418">Kinase</keyword>
<evidence type="ECO:0000313" key="8">
    <source>
        <dbReference type="EMBL" id="EMA37844.1"/>
    </source>
</evidence>
<keyword evidence="5" id="KW-0902">Two-component regulatory system</keyword>
<dbReference type="Gene3D" id="3.30.565.10">
    <property type="entry name" value="Histidine kinase-like ATPase, C-terminal domain"/>
    <property type="match status" value="1"/>
</dbReference>
<dbReference type="InterPro" id="IPR036890">
    <property type="entry name" value="HATPase_C_sf"/>
</dbReference>
<dbReference type="EMBL" id="AOMA01000102">
    <property type="protein sequence ID" value="EMA37844.1"/>
    <property type="molecule type" value="Genomic_DNA"/>
</dbReference>
<dbReference type="SMART" id="SM00387">
    <property type="entry name" value="HATPase_c"/>
    <property type="match status" value="1"/>
</dbReference>
<evidence type="ECO:0000259" key="7">
    <source>
        <dbReference type="PROSITE" id="PS50109"/>
    </source>
</evidence>
<dbReference type="PROSITE" id="PS50109">
    <property type="entry name" value="HIS_KIN"/>
    <property type="match status" value="1"/>
</dbReference>
<dbReference type="InterPro" id="IPR029016">
    <property type="entry name" value="GAF-like_dom_sf"/>
</dbReference>
<dbReference type="InterPro" id="IPR005467">
    <property type="entry name" value="His_kinase_dom"/>
</dbReference>
<dbReference type="Pfam" id="PF02518">
    <property type="entry name" value="HATPase_c"/>
    <property type="match status" value="1"/>
</dbReference>
<protein>
    <recommendedName>
        <fullName evidence="2">histidine kinase</fullName>
        <ecNumber evidence="2">2.7.13.3</ecNumber>
    </recommendedName>
</protein>
<gene>
    <name evidence="8" type="ORF">C446_10475</name>
</gene>
<dbReference type="CDD" id="cd00075">
    <property type="entry name" value="HATPase"/>
    <property type="match status" value="1"/>
</dbReference>
<dbReference type="Proteomes" id="UP000011607">
    <property type="component" value="Unassembled WGS sequence"/>
</dbReference>
<name>M0LZN7_9EURY</name>
<comment type="catalytic activity">
    <reaction evidence="1">
        <text>ATP + protein L-histidine = ADP + protein N-phospho-L-histidine.</text>
        <dbReference type="EC" id="2.7.13.3"/>
    </reaction>
</comment>
<keyword evidence="9" id="KW-1185">Reference proteome</keyword>
<keyword evidence="3" id="KW-0808">Transferase</keyword>
<dbReference type="SMART" id="SM00065">
    <property type="entry name" value="GAF"/>
    <property type="match status" value="1"/>
</dbReference>
<dbReference type="CDD" id="cd00082">
    <property type="entry name" value="HisKA"/>
    <property type="match status" value="1"/>
</dbReference>
<dbReference type="eggNOG" id="arCOG02387">
    <property type="taxonomic scope" value="Archaea"/>
</dbReference>
<evidence type="ECO:0000313" key="9">
    <source>
        <dbReference type="Proteomes" id="UP000011607"/>
    </source>
</evidence>
<evidence type="ECO:0000256" key="6">
    <source>
        <dbReference type="SAM" id="MobiDB-lite"/>
    </source>
</evidence>
<dbReference type="SUPFAM" id="SSF55874">
    <property type="entry name" value="ATPase domain of HSP90 chaperone/DNA topoisomerase II/histidine kinase"/>
    <property type="match status" value="1"/>
</dbReference>
<accession>M0LZN7</accession>
<evidence type="ECO:0000256" key="5">
    <source>
        <dbReference type="ARBA" id="ARBA00023012"/>
    </source>
</evidence>
<dbReference type="InterPro" id="IPR003661">
    <property type="entry name" value="HisK_dim/P_dom"/>
</dbReference>
<dbReference type="InterPro" id="IPR050736">
    <property type="entry name" value="Sensor_HK_Regulatory"/>
</dbReference>
<dbReference type="GO" id="GO:0000155">
    <property type="term" value="F:phosphorelay sensor kinase activity"/>
    <property type="evidence" value="ECO:0007669"/>
    <property type="project" value="InterPro"/>
</dbReference>
<dbReference type="InterPro" id="IPR003018">
    <property type="entry name" value="GAF"/>
</dbReference>
<proteinExistence type="predicted"/>
<dbReference type="AlphaFoldDB" id="M0LZN7"/>
<dbReference type="Gene3D" id="1.10.287.130">
    <property type="match status" value="1"/>
</dbReference>
<evidence type="ECO:0000256" key="2">
    <source>
        <dbReference type="ARBA" id="ARBA00012438"/>
    </source>
</evidence>
<dbReference type="SMART" id="SM00388">
    <property type="entry name" value="HisKA"/>
    <property type="match status" value="1"/>
</dbReference>
<evidence type="ECO:0000256" key="3">
    <source>
        <dbReference type="ARBA" id="ARBA00022679"/>
    </source>
</evidence>
<feature type="domain" description="Histidine kinase" evidence="7">
    <location>
        <begin position="161"/>
        <end position="392"/>
    </location>
</feature>
<dbReference type="EC" id="2.7.13.3" evidence="2"/>
<sequence>MEEPIRALHEVAFDLQSAESEDEVCRRTVDAAEHVLSFDTCIVALVEGETLRVRARSSGLPEDGVVPTRHVDEGVSGLTYRTGKPHRFDDLSRVDEAKPEGEYESGLSVPIGDYGVFQAASDRRGSFSETDLELAELLAEHAATALDRIDCERELERFVSVVSHDLRSPLTVACGRLELARAAVSPDGDATAHLTEIGASLERMDSLLEKLLTLARRGQLVERGAIEPVSLHRTVADAWTTVETEPATLVLSVDESATLEADRGRLRQLLENLFRNSIEHSVASDRCKSGPIVDDERDSASDRRGVRCDGATGDASSAVTITVGTLPDGFYVEDDGPGIPTDVGDEVFSRGYTTSDDGTGFGLYIVRRIARGHDWSVSVTTGDDGGARFEITGVGLDSCPGPESA</sequence>
<feature type="compositionally biased region" description="Basic and acidic residues" evidence="6">
    <location>
        <begin position="298"/>
        <end position="307"/>
    </location>
</feature>
<dbReference type="InterPro" id="IPR003594">
    <property type="entry name" value="HATPase_dom"/>
</dbReference>
<dbReference type="PANTHER" id="PTHR43711">
    <property type="entry name" value="TWO-COMPONENT HISTIDINE KINASE"/>
    <property type="match status" value="1"/>
</dbReference>
<dbReference type="Gene3D" id="3.30.450.40">
    <property type="match status" value="1"/>
</dbReference>
<dbReference type="STRING" id="1227454.C446_10475"/>
<evidence type="ECO:0000256" key="4">
    <source>
        <dbReference type="ARBA" id="ARBA00022777"/>
    </source>
</evidence>
<dbReference type="Pfam" id="PF13185">
    <property type="entry name" value="GAF_2"/>
    <property type="match status" value="1"/>
</dbReference>
<evidence type="ECO:0000256" key="1">
    <source>
        <dbReference type="ARBA" id="ARBA00000085"/>
    </source>
</evidence>